<proteinExistence type="predicted"/>
<dbReference type="AlphaFoldDB" id="A0A919T5K9"/>
<evidence type="ECO:0000313" key="3">
    <source>
        <dbReference type="Proteomes" id="UP000677082"/>
    </source>
</evidence>
<gene>
    <name evidence="2" type="ORF">Ato02nite_015770</name>
</gene>
<comment type="caution">
    <text evidence="2">The sequence shown here is derived from an EMBL/GenBank/DDBJ whole genome shotgun (WGS) entry which is preliminary data.</text>
</comment>
<feature type="transmembrane region" description="Helical" evidence="1">
    <location>
        <begin position="25"/>
        <end position="43"/>
    </location>
</feature>
<dbReference type="RefSeq" id="WP_213005740.1">
    <property type="nucleotide sequence ID" value="NZ_BOQN01000019.1"/>
</dbReference>
<dbReference type="Proteomes" id="UP000677082">
    <property type="component" value="Unassembled WGS sequence"/>
</dbReference>
<keyword evidence="1" id="KW-1133">Transmembrane helix</keyword>
<accession>A0A919T5K9</accession>
<keyword evidence="1" id="KW-0812">Transmembrane</keyword>
<dbReference type="EMBL" id="BOQN01000019">
    <property type="protein sequence ID" value="GIM89784.1"/>
    <property type="molecule type" value="Genomic_DNA"/>
</dbReference>
<evidence type="ECO:0000313" key="2">
    <source>
        <dbReference type="EMBL" id="GIM89784.1"/>
    </source>
</evidence>
<reference evidence="2 3" key="1">
    <citation type="submission" date="2021-03" db="EMBL/GenBank/DDBJ databases">
        <title>Whole genome shotgun sequence of Actinoplanes toevensis NBRC 105298.</title>
        <authorList>
            <person name="Komaki H."/>
            <person name="Tamura T."/>
        </authorList>
    </citation>
    <scope>NUCLEOTIDE SEQUENCE [LARGE SCALE GENOMIC DNA]</scope>
    <source>
        <strain evidence="2 3">NBRC 105298</strain>
    </source>
</reference>
<keyword evidence="3" id="KW-1185">Reference proteome</keyword>
<evidence type="ECO:0000256" key="1">
    <source>
        <dbReference type="SAM" id="Phobius"/>
    </source>
</evidence>
<sequence length="149" mass="16359">MINIGSRRGRLVAALDGWIGVATRFRWAFLPVSVAGAAVLFILGSPYRFTVRLEPGGVRYRQIRTHLTPWQAAPDLVSHRRGAGTATAVLQPGNRRIRLTTEPSYLAAAIREYVTHPENRTELGTASELDRLSALLSSAVPAAGNRQWE</sequence>
<keyword evidence="1" id="KW-0472">Membrane</keyword>
<name>A0A919T5K9_9ACTN</name>
<protein>
    <submittedName>
        <fullName evidence="2">Uncharacterized protein</fullName>
    </submittedName>
</protein>
<organism evidence="2 3">
    <name type="scientific">Paractinoplanes toevensis</name>
    <dbReference type="NCBI Taxonomy" id="571911"/>
    <lineage>
        <taxon>Bacteria</taxon>
        <taxon>Bacillati</taxon>
        <taxon>Actinomycetota</taxon>
        <taxon>Actinomycetes</taxon>
        <taxon>Micromonosporales</taxon>
        <taxon>Micromonosporaceae</taxon>
        <taxon>Paractinoplanes</taxon>
    </lineage>
</organism>